<dbReference type="EMBL" id="JAAWVN010016545">
    <property type="protein sequence ID" value="MBN3292441.1"/>
    <property type="molecule type" value="Genomic_DNA"/>
</dbReference>
<feature type="compositionally biased region" description="Acidic residues" evidence="4">
    <location>
        <begin position="532"/>
        <end position="546"/>
    </location>
</feature>
<feature type="domain" description="DNA endonuclease activator Ctp1 C-terminal" evidence="5">
    <location>
        <begin position="610"/>
        <end position="645"/>
    </location>
</feature>
<dbReference type="PANTHER" id="PTHR15107:SF4">
    <property type="entry name" value="DNA ENDONUCLEASE RBBP8"/>
    <property type="match status" value="1"/>
</dbReference>
<proteinExistence type="predicted"/>
<feature type="region of interest" description="Disordered" evidence="4">
    <location>
        <begin position="235"/>
        <end position="259"/>
    </location>
</feature>
<feature type="region of interest" description="Disordered" evidence="4">
    <location>
        <begin position="650"/>
        <end position="683"/>
    </location>
</feature>
<evidence type="ECO:0000313" key="6">
    <source>
        <dbReference type="EMBL" id="MBN3292441.1"/>
    </source>
</evidence>
<keyword evidence="6" id="KW-0378">Hydrolase</keyword>
<gene>
    <name evidence="6" type="primary">Rbbp8</name>
    <name evidence="6" type="ORF">GTO92_0014490</name>
</gene>
<keyword evidence="6" id="KW-0255">Endonuclease</keyword>
<dbReference type="GO" id="GO:0004519">
    <property type="term" value="F:endonuclease activity"/>
    <property type="evidence" value="ECO:0007669"/>
    <property type="project" value="UniProtKB-KW"/>
</dbReference>
<comment type="caution">
    <text evidence="6">The sequence shown here is derived from an EMBL/GenBank/DDBJ whole genome shotgun (WGS) entry which is preliminary data.</text>
</comment>
<organism evidence="6 7">
    <name type="scientific">Polypterus senegalus</name>
    <name type="common">Senegal bichir</name>
    <dbReference type="NCBI Taxonomy" id="55291"/>
    <lineage>
        <taxon>Eukaryota</taxon>
        <taxon>Metazoa</taxon>
        <taxon>Chordata</taxon>
        <taxon>Craniata</taxon>
        <taxon>Vertebrata</taxon>
        <taxon>Euteleostomi</taxon>
        <taxon>Actinopterygii</taxon>
        <taxon>Polypteriformes</taxon>
        <taxon>Polypteridae</taxon>
        <taxon>Polypterus</taxon>
    </lineage>
</organism>
<feature type="region of interest" description="Disordered" evidence="4">
    <location>
        <begin position="522"/>
        <end position="559"/>
    </location>
</feature>
<feature type="non-terminal residue" evidence="6">
    <location>
        <position position="1"/>
    </location>
</feature>
<feature type="compositionally biased region" description="Basic and acidic residues" evidence="4">
    <location>
        <begin position="547"/>
        <end position="559"/>
    </location>
</feature>
<accession>A0ABS2Z081</accession>
<feature type="non-terminal residue" evidence="6">
    <location>
        <position position="683"/>
    </location>
</feature>
<dbReference type="Proteomes" id="UP001166052">
    <property type="component" value="Unassembled WGS sequence"/>
</dbReference>
<evidence type="ECO:0000259" key="5">
    <source>
        <dbReference type="Pfam" id="PF08573"/>
    </source>
</evidence>
<dbReference type="InterPro" id="IPR033316">
    <property type="entry name" value="RBBP8-like"/>
</dbReference>
<sequence length="683" mass="76717">MYKFCNPVENTDQEDGVIPDSPVHQISMSMPNRMRRKKDCRHVRYAEKTPKGSDKTSPSNEIRNFAMCSLLQHGDSEAVLAPETCPLDSSAKTSSHLSGCTHSENPEVTTDVAETVGLCSFEGTESRSVVNLCRNDDLTLIQKYCVKQECDSKRPLSTDSVLLKEIGHRLTSTKNKDLLTQERISPVFGGPARAGKYLPVLGETESSSVLGQHVQNVSGYGRLRTKTEDTVSLAPLNVGGNSGQGTKYNGEKKKSEDDSLLSRNCKDLVNGEEDAFDKPLDLSDYLAGERPQENRENREWLKQATLLDVLKASVKVDSSAQKHCGVSDFSSKNSTENSHLEEAARRSHAHDGQDVNLKEKVNLPNFKKPKAPIKIDTEGDHVDIKQKSDEQEPKKKKVRTSKGDSEAASVLQLNPCLSARMILQQKQDDGDCSPEEMSWSVDPGADLSQYKKDSSVIELKNGINCKSFGETVDMDCTYVSESMLMKGTNQQNKENISDIGEKANDSLGDIFDQTIYGEYESCPQDRTSSVDSENDENCMQDEEDNKLDDKNGSEEERKQIGPKTCLKNNERNDEVLPFPHVKVVRNKEERRKMIGHTCKECEIYYADLPEEERQKKLSSCSRHRFRYIPPNTPENFWEVGFPSTQTCVNRGYIKEETAPPPQRSRRRRPYNAMFSPKGKQQRT</sequence>
<evidence type="ECO:0000256" key="2">
    <source>
        <dbReference type="ARBA" id="ARBA00022763"/>
    </source>
</evidence>
<evidence type="ECO:0000313" key="7">
    <source>
        <dbReference type="Proteomes" id="UP001166052"/>
    </source>
</evidence>
<evidence type="ECO:0000256" key="4">
    <source>
        <dbReference type="SAM" id="MobiDB-lite"/>
    </source>
</evidence>
<evidence type="ECO:0000256" key="3">
    <source>
        <dbReference type="ARBA" id="ARBA00023242"/>
    </source>
</evidence>
<feature type="compositionally biased region" description="Polar residues" evidence="4">
    <location>
        <begin position="328"/>
        <end position="337"/>
    </location>
</feature>
<feature type="compositionally biased region" description="Basic and acidic residues" evidence="4">
    <location>
        <begin position="338"/>
        <end position="361"/>
    </location>
</feature>
<keyword evidence="7" id="KW-1185">Reference proteome</keyword>
<name>A0ABS2Z081_POLSE</name>
<keyword evidence="3" id="KW-0539">Nucleus</keyword>
<reference evidence="6" key="1">
    <citation type="journal article" date="2021" name="Cell">
        <title>Tracing the genetic footprints of vertebrate landing in non-teleost ray-finned fishes.</title>
        <authorList>
            <person name="Bi X."/>
            <person name="Wang K."/>
            <person name="Yang L."/>
            <person name="Pan H."/>
            <person name="Jiang H."/>
            <person name="Wei Q."/>
            <person name="Fang M."/>
            <person name="Yu H."/>
            <person name="Zhu C."/>
            <person name="Cai Y."/>
            <person name="He Y."/>
            <person name="Gan X."/>
            <person name="Zeng H."/>
            <person name="Yu D."/>
            <person name="Zhu Y."/>
            <person name="Jiang H."/>
            <person name="Qiu Q."/>
            <person name="Yang H."/>
            <person name="Zhang Y.E."/>
            <person name="Wang W."/>
            <person name="Zhu M."/>
            <person name="He S."/>
            <person name="Zhang G."/>
        </authorList>
    </citation>
    <scope>NUCLEOTIDE SEQUENCE</scope>
    <source>
        <strain evidence="6">Bchr_001</strain>
    </source>
</reference>
<dbReference type="InterPro" id="IPR013882">
    <property type="entry name" value="Ctp1_C"/>
</dbReference>
<keyword evidence="6" id="KW-0540">Nuclease</keyword>
<dbReference type="PANTHER" id="PTHR15107">
    <property type="entry name" value="RETINOBLASTOMA BINDING PROTEIN 8"/>
    <property type="match status" value="1"/>
</dbReference>
<feature type="compositionally biased region" description="Basic and acidic residues" evidence="4">
    <location>
        <begin position="373"/>
        <end position="393"/>
    </location>
</feature>
<comment type="subcellular location">
    <subcellularLocation>
        <location evidence="1">Nucleus</location>
    </subcellularLocation>
</comment>
<protein>
    <submittedName>
        <fullName evidence="6">CTIP endonuclease</fullName>
    </submittedName>
</protein>
<evidence type="ECO:0000256" key="1">
    <source>
        <dbReference type="ARBA" id="ARBA00004123"/>
    </source>
</evidence>
<keyword evidence="2" id="KW-0227">DNA damage</keyword>
<dbReference type="Pfam" id="PF08573">
    <property type="entry name" value="SAE2"/>
    <property type="match status" value="1"/>
</dbReference>
<feature type="region of interest" description="Disordered" evidence="4">
    <location>
        <begin position="321"/>
        <end position="409"/>
    </location>
</feature>